<evidence type="ECO:0008006" key="2">
    <source>
        <dbReference type="Google" id="ProtNLM"/>
    </source>
</evidence>
<accession>X1KXN2</accession>
<name>X1KXN2_9ZZZZ</name>
<dbReference type="AlphaFoldDB" id="X1KXN2"/>
<dbReference type="PROSITE" id="PS51257">
    <property type="entry name" value="PROKAR_LIPOPROTEIN"/>
    <property type="match status" value="1"/>
</dbReference>
<protein>
    <recommendedName>
        <fullName evidence="2">NTF2-like N-terminal transpeptidase domain-containing protein</fullName>
    </recommendedName>
</protein>
<comment type="caution">
    <text evidence="1">The sequence shown here is derived from an EMBL/GenBank/DDBJ whole genome shotgun (WGS) entry which is preliminary data.</text>
</comment>
<reference evidence="1" key="1">
    <citation type="journal article" date="2014" name="Front. Microbiol.">
        <title>High frequency of phylogenetically diverse reductive dehalogenase-homologous genes in deep subseafloor sedimentary metagenomes.</title>
        <authorList>
            <person name="Kawai M."/>
            <person name="Futagami T."/>
            <person name="Toyoda A."/>
            <person name="Takaki Y."/>
            <person name="Nishi S."/>
            <person name="Hori S."/>
            <person name="Arai W."/>
            <person name="Tsubouchi T."/>
            <person name="Morono Y."/>
            <person name="Uchiyama I."/>
            <person name="Ito T."/>
            <person name="Fujiyama A."/>
            <person name="Inagaki F."/>
            <person name="Takami H."/>
        </authorList>
    </citation>
    <scope>NUCLEOTIDE SEQUENCE</scope>
    <source>
        <strain evidence="1">Expedition CK06-06</strain>
    </source>
</reference>
<dbReference type="InterPro" id="IPR032710">
    <property type="entry name" value="NTF2-like_dom_sf"/>
</dbReference>
<organism evidence="1">
    <name type="scientific">marine sediment metagenome</name>
    <dbReference type="NCBI Taxonomy" id="412755"/>
    <lineage>
        <taxon>unclassified sequences</taxon>
        <taxon>metagenomes</taxon>
        <taxon>ecological metagenomes</taxon>
    </lineage>
</organism>
<dbReference type="EMBL" id="BARV01001336">
    <property type="protein sequence ID" value="GAH94934.1"/>
    <property type="molecule type" value="Genomic_DNA"/>
</dbReference>
<sequence>MKSKYFLVILFLILAMFLSGCGGLVTPATDEAKVKSVIQNYYLAINDQNWSKVKSYCIYGSDQYYKVSLMEDAANTLQQYYGTVTITCFANISNVSVNGSYASAYINVTVVITAGYYYDTYSDSGYLYLQKVGNSWKLY</sequence>
<gene>
    <name evidence="1" type="ORF">S06H3_03938</name>
</gene>
<proteinExistence type="predicted"/>
<dbReference type="SUPFAM" id="SSF54427">
    <property type="entry name" value="NTF2-like"/>
    <property type="match status" value="1"/>
</dbReference>
<evidence type="ECO:0000313" key="1">
    <source>
        <dbReference type="EMBL" id="GAH94934.1"/>
    </source>
</evidence>